<dbReference type="RefSeq" id="XP_037200856.1">
    <property type="nucleotide sequence ID" value="XM_037345091.1"/>
</dbReference>
<accession>A0A8H5VF67</accession>
<sequence>MSDNPRHRRRHRIDPEREGTDKDYGAHKRTWSEIFIKLGSLLIQIASLQRPIFGPQRRQPPPDRKYRHDHHRHRHGRTRTPPRGRHKSPHRLQRDRSYRSHRRKAPSGSETDLRGDQEDKDSRSTEVVAADHWDAFPEPKNAVAPLSSVTLCPSDVLQREGALDAGTTPETWPEQREKGSHIAPVGSSASAASLVPVVPVVPVKPVDKPVEPVKSIDSVDSTVSSPTQGIECQPKASSGHGTIEAESLNSPHSSFPATLPAFLYPGSIVRRNVKGDRHPYTILHIEQEENKGPIIWACICKSRIRLWRIRQQYGKTKTGERHFIYFGGLEPNKGFKTDGIEMPTVPEVEIQGPPMPKCTYLELRSCQAFEPGDFKGYWDGVARYLKPSSLDKVINELSQTNTKHTWLQKQKRVLLGASPSRNRKYS</sequence>
<dbReference type="OrthoDB" id="5095926at2759"/>
<feature type="compositionally biased region" description="Basic and acidic residues" evidence="1">
    <location>
        <begin position="111"/>
        <end position="126"/>
    </location>
</feature>
<dbReference type="Proteomes" id="UP000530670">
    <property type="component" value="Unassembled WGS sequence"/>
</dbReference>
<comment type="caution">
    <text evidence="2">The sequence shown here is derived from an EMBL/GenBank/DDBJ whole genome shotgun (WGS) entry which is preliminary data.</text>
</comment>
<organism evidence="2 3">
    <name type="scientific">Fusarium tjaetaba</name>
    <dbReference type="NCBI Taxonomy" id="1567544"/>
    <lineage>
        <taxon>Eukaryota</taxon>
        <taxon>Fungi</taxon>
        <taxon>Dikarya</taxon>
        <taxon>Ascomycota</taxon>
        <taxon>Pezizomycotina</taxon>
        <taxon>Sordariomycetes</taxon>
        <taxon>Hypocreomycetidae</taxon>
        <taxon>Hypocreales</taxon>
        <taxon>Nectriaceae</taxon>
        <taxon>Fusarium</taxon>
        <taxon>Fusarium fujikuroi species complex</taxon>
    </lineage>
</organism>
<dbReference type="EMBL" id="JAAQRI010000316">
    <property type="protein sequence ID" value="KAF5618949.1"/>
    <property type="molecule type" value="Genomic_DNA"/>
</dbReference>
<feature type="region of interest" description="Disordered" evidence="1">
    <location>
        <begin position="52"/>
        <end position="126"/>
    </location>
</feature>
<feature type="region of interest" description="Disordered" evidence="1">
    <location>
        <begin position="1"/>
        <end position="27"/>
    </location>
</feature>
<proteinExistence type="predicted"/>
<dbReference type="GeneID" id="59297361"/>
<feature type="region of interest" description="Disordered" evidence="1">
    <location>
        <begin position="218"/>
        <end position="251"/>
    </location>
</feature>
<evidence type="ECO:0000313" key="2">
    <source>
        <dbReference type="EMBL" id="KAF5618949.1"/>
    </source>
</evidence>
<keyword evidence="3" id="KW-1185">Reference proteome</keyword>
<reference evidence="2 3" key="1">
    <citation type="submission" date="2020-05" db="EMBL/GenBank/DDBJ databases">
        <title>Identification and distribution of gene clusters putatively required for synthesis of sphingolipid metabolism inhibitors in phylogenetically diverse species of the filamentous fungus Fusarium.</title>
        <authorList>
            <person name="Kim H.-S."/>
            <person name="Busman M."/>
            <person name="Brown D.W."/>
            <person name="Divon H."/>
            <person name="Uhlig S."/>
            <person name="Proctor R.H."/>
        </authorList>
    </citation>
    <scope>NUCLEOTIDE SEQUENCE [LARGE SCALE GENOMIC DNA]</scope>
    <source>
        <strain evidence="2 3">NRRL 66243</strain>
    </source>
</reference>
<feature type="compositionally biased region" description="Polar residues" evidence="1">
    <location>
        <begin position="218"/>
        <end position="240"/>
    </location>
</feature>
<feature type="compositionally biased region" description="Basic residues" evidence="1">
    <location>
        <begin position="67"/>
        <end position="91"/>
    </location>
</feature>
<feature type="compositionally biased region" description="Basic residues" evidence="1">
    <location>
        <begin position="1"/>
        <end position="12"/>
    </location>
</feature>
<gene>
    <name evidence="2" type="ORF">FTJAE_12080</name>
</gene>
<name>A0A8H5VF67_9HYPO</name>
<dbReference type="AlphaFoldDB" id="A0A8H5VF67"/>
<protein>
    <submittedName>
        <fullName evidence="2">Uncharacterized protein</fullName>
    </submittedName>
</protein>
<evidence type="ECO:0000313" key="3">
    <source>
        <dbReference type="Proteomes" id="UP000530670"/>
    </source>
</evidence>
<evidence type="ECO:0000256" key="1">
    <source>
        <dbReference type="SAM" id="MobiDB-lite"/>
    </source>
</evidence>
<feature type="compositionally biased region" description="Basic and acidic residues" evidence="1">
    <location>
        <begin position="13"/>
        <end position="26"/>
    </location>
</feature>